<accession>A0A1I7YEE7</accession>
<dbReference type="Proteomes" id="UP000095287">
    <property type="component" value="Unplaced"/>
</dbReference>
<name>A0A1I7YEE7_9BILA</name>
<reference evidence="2" key="1">
    <citation type="submission" date="2016-11" db="UniProtKB">
        <authorList>
            <consortium name="WormBaseParasite"/>
        </authorList>
    </citation>
    <scope>IDENTIFICATION</scope>
</reference>
<dbReference type="AlphaFoldDB" id="A0A1I7YEE7"/>
<keyword evidence="1" id="KW-1185">Reference proteome</keyword>
<evidence type="ECO:0000313" key="1">
    <source>
        <dbReference type="Proteomes" id="UP000095287"/>
    </source>
</evidence>
<sequence length="314" mass="34526">MYHLSPHSLFTKVVAATDIMYSLPSYHVESEYIPVSSTTAATSSSDGICPDFLLDQQVALIKRINALSRLFQQSEEATTKKLQETCVSEKGKIGSKVARKAEKAAKKEAHKSAAATQGITVTFHPFVITAAKPEPRDVGQAIPACTSSRFLDLSVPAEHAWISLNATGTEADKGWMMNVERLANRKGMKVNFTHDQGAFSAAAERNGAIQNFKSRVNFWQYIGECLGLYSDEYVTMALHADDWLHKAEKVLQKSMSQEALMRSASCFLSRWDNLGTVDAFGIVDVIVSGVLEGVPKSNNVELFEKRIQCALSQN</sequence>
<organism evidence="1 2">
    <name type="scientific">Steinernema glaseri</name>
    <dbReference type="NCBI Taxonomy" id="37863"/>
    <lineage>
        <taxon>Eukaryota</taxon>
        <taxon>Metazoa</taxon>
        <taxon>Ecdysozoa</taxon>
        <taxon>Nematoda</taxon>
        <taxon>Chromadorea</taxon>
        <taxon>Rhabditida</taxon>
        <taxon>Tylenchina</taxon>
        <taxon>Panagrolaimomorpha</taxon>
        <taxon>Strongyloidoidea</taxon>
        <taxon>Steinernematidae</taxon>
        <taxon>Steinernema</taxon>
    </lineage>
</organism>
<proteinExistence type="predicted"/>
<evidence type="ECO:0000313" key="2">
    <source>
        <dbReference type="WBParaSite" id="L893_g1554.t1"/>
    </source>
</evidence>
<protein>
    <submittedName>
        <fullName evidence="2">DUF659 domain-containing protein</fullName>
    </submittedName>
</protein>
<dbReference type="WBParaSite" id="L893_g1554.t1">
    <property type="protein sequence ID" value="L893_g1554.t1"/>
    <property type="gene ID" value="L893_g1554"/>
</dbReference>